<evidence type="ECO:0000313" key="5">
    <source>
        <dbReference type="Proteomes" id="UP000184420"/>
    </source>
</evidence>
<name>A0A1M7HIQ6_9BACT</name>
<reference evidence="4 5" key="1">
    <citation type="submission" date="2016-11" db="EMBL/GenBank/DDBJ databases">
        <authorList>
            <person name="Jaros S."/>
            <person name="Januszkiewicz K."/>
            <person name="Wedrychowicz H."/>
        </authorList>
    </citation>
    <scope>NUCLEOTIDE SEQUENCE [LARGE SCALE GENOMIC DNA]</scope>
    <source>
        <strain evidence="4 5">DSM 27406</strain>
    </source>
</reference>
<organism evidence="4 5">
    <name type="scientific">Chitinophaga jiangningensis</name>
    <dbReference type="NCBI Taxonomy" id="1419482"/>
    <lineage>
        <taxon>Bacteria</taxon>
        <taxon>Pseudomonadati</taxon>
        <taxon>Bacteroidota</taxon>
        <taxon>Chitinophagia</taxon>
        <taxon>Chitinophagales</taxon>
        <taxon>Chitinophagaceae</taxon>
        <taxon>Chitinophaga</taxon>
    </lineage>
</organism>
<dbReference type="EMBL" id="FRBL01000007">
    <property type="protein sequence ID" value="SHM28375.1"/>
    <property type="molecule type" value="Genomic_DNA"/>
</dbReference>
<dbReference type="FunFam" id="3.40.50.720:FF:000084">
    <property type="entry name" value="Short-chain dehydrogenase reductase"/>
    <property type="match status" value="1"/>
</dbReference>
<dbReference type="Proteomes" id="UP000184420">
    <property type="component" value="Unassembled WGS sequence"/>
</dbReference>
<dbReference type="PANTHER" id="PTHR43477">
    <property type="entry name" value="DIHYDROANTICAPSIN 7-DEHYDROGENASE"/>
    <property type="match status" value="1"/>
</dbReference>
<dbReference type="SUPFAM" id="SSF51735">
    <property type="entry name" value="NAD(P)-binding Rossmann-fold domains"/>
    <property type="match status" value="1"/>
</dbReference>
<dbReference type="InterPro" id="IPR036291">
    <property type="entry name" value="NAD(P)-bd_dom_sf"/>
</dbReference>
<dbReference type="STRING" id="1419482.SAMN05444266_107257"/>
<dbReference type="Gene3D" id="3.40.50.720">
    <property type="entry name" value="NAD(P)-binding Rossmann-like Domain"/>
    <property type="match status" value="1"/>
</dbReference>
<evidence type="ECO:0000259" key="3">
    <source>
        <dbReference type="SMART" id="SM00822"/>
    </source>
</evidence>
<evidence type="ECO:0000313" key="4">
    <source>
        <dbReference type="EMBL" id="SHM28375.1"/>
    </source>
</evidence>
<comment type="similarity">
    <text evidence="1">Belongs to the short-chain dehydrogenases/reductases (SDR) family.</text>
</comment>
<evidence type="ECO:0000256" key="2">
    <source>
        <dbReference type="ARBA" id="ARBA00023002"/>
    </source>
</evidence>
<dbReference type="CDD" id="cd05233">
    <property type="entry name" value="SDR_c"/>
    <property type="match status" value="1"/>
</dbReference>
<dbReference type="InterPro" id="IPR051122">
    <property type="entry name" value="SDR_DHRS6-like"/>
</dbReference>
<proteinExistence type="inferred from homology"/>
<keyword evidence="2" id="KW-0560">Oxidoreductase</keyword>
<accession>A0A1M7HIQ6</accession>
<dbReference type="PANTHER" id="PTHR43477:SF1">
    <property type="entry name" value="DIHYDROANTICAPSIN 7-DEHYDROGENASE"/>
    <property type="match status" value="1"/>
</dbReference>
<keyword evidence="5" id="KW-1185">Reference proteome</keyword>
<gene>
    <name evidence="4" type="ORF">SAMN05444266_107257</name>
</gene>
<dbReference type="SMART" id="SM00822">
    <property type="entry name" value="PKS_KR"/>
    <property type="match status" value="1"/>
</dbReference>
<dbReference type="GO" id="GO:0016491">
    <property type="term" value="F:oxidoreductase activity"/>
    <property type="evidence" value="ECO:0007669"/>
    <property type="project" value="UniProtKB-KW"/>
</dbReference>
<dbReference type="InterPro" id="IPR057326">
    <property type="entry name" value="KR_dom"/>
</dbReference>
<dbReference type="InterPro" id="IPR002347">
    <property type="entry name" value="SDR_fam"/>
</dbReference>
<dbReference type="PRINTS" id="PR00081">
    <property type="entry name" value="GDHRDH"/>
</dbReference>
<dbReference type="RefSeq" id="WP_073084282.1">
    <property type="nucleotide sequence ID" value="NZ_FRBL01000007.1"/>
</dbReference>
<dbReference type="Pfam" id="PF13561">
    <property type="entry name" value="adh_short_C2"/>
    <property type="match status" value="1"/>
</dbReference>
<dbReference type="OrthoDB" id="9803333at2"/>
<dbReference type="AlphaFoldDB" id="A0A1M7HIQ6"/>
<feature type="domain" description="Ketoreductase" evidence="3">
    <location>
        <begin position="7"/>
        <end position="185"/>
    </location>
</feature>
<evidence type="ECO:0000256" key="1">
    <source>
        <dbReference type="ARBA" id="ARBA00006484"/>
    </source>
</evidence>
<protein>
    <submittedName>
        <fullName evidence="4">NAD(P)-dependent dehydrogenase, short-chain alcohol dehydrogenase family</fullName>
    </submittedName>
</protein>
<sequence>MFSLRGKTVLVTGASSGIGKQICITLAGQGAQLIITGRSTERLSETLQALAGEGHQMIPADLTDSALLAELVKGLPVLTGVVFCAGVITYLPAAFSNEAKIAEIFKVNYNSQIVLCQQILKAKKIAKGGALVFISSISSQLGVPGTLLYASSKAAVNAAVKVLAAELSSQKIRVNAIAPGIVRTPLLDTAKDIMEKERFDNAEKEYPLGYGEPADVANATVFYLADESKWATGNIMILDGGYTLK</sequence>